<reference evidence="1 2" key="1">
    <citation type="journal article" date="2020" name="Phytopathology">
        <title>Genome Sequence Resources of Colletotrichum truncatum, C. plurivorum, C. musicola, and C. sojae: Four Species Pathogenic to Soybean (Glycine max).</title>
        <authorList>
            <person name="Rogerio F."/>
            <person name="Boufleur T.R."/>
            <person name="Ciampi-Guillardi M."/>
            <person name="Sukno S.A."/>
            <person name="Thon M.R."/>
            <person name="Massola Junior N.S."/>
            <person name="Baroncelli R."/>
        </authorList>
    </citation>
    <scope>NUCLEOTIDE SEQUENCE [LARGE SCALE GENOMIC DNA]</scope>
    <source>
        <strain evidence="1 2">CMES1059</strain>
    </source>
</reference>
<proteinExistence type="predicted"/>
<evidence type="ECO:0000313" key="1">
    <source>
        <dbReference type="EMBL" id="KAL0941098.1"/>
    </source>
</evidence>
<evidence type="ECO:0000313" key="2">
    <source>
        <dbReference type="Proteomes" id="UP000805649"/>
    </source>
</evidence>
<sequence>MYSPKIAIIGAGPAGCLLARLLHLSQIETIVFEGESSPNFRSQGGTLDLHTDTGLLALKEAGLFDDFKKQARYDGQYMAIVDKNHKYWFVNTAFGLGNKIQERPEIDRSKLRELLVNSLPKDMVKWGHRLKSVNEDGTLIFEHTTASGFDLVVGADGAWSKVRNLLAPDVKPLWTNIGLYSLSIPNAAETAPELYKRVNRGNIFANSDGKRITIQQMGDGSLSVYASVTSENENWSNPEVCGYDSNNLEAVKKALLEQYDDWNTDLTDSIAKAEGECTPRSLYVLPVGFKWTHRRGVTAIGDAAHLMTPYAGEGVNVALEDAMVLAKTIITSATIESGNPEMLDRMVEAFEKEMFPRAEKVQRLTAELMHDYMFTPGSPQTTIATSIARHARFATPWVIHPLVTGSVHSVFFMRRLLAR</sequence>
<keyword evidence="2" id="KW-1185">Reference proteome</keyword>
<name>A0ACC3ZAD0_COLTU</name>
<protein>
    <submittedName>
        <fullName evidence="1">Tetracycline resistance protein from transposon</fullName>
    </submittedName>
</protein>
<comment type="caution">
    <text evidence="1">The sequence shown here is derived from an EMBL/GenBank/DDBJ whole genome shotgun (WGS) entry which is preliminary data.</text>
</comment>
<gene>
    <name evidence="1" type="ORF">CTRU02_203861</name>
</gene>
<dbReference type="EMBL" id="VUJX02000002">
    <property type="protein sequence ID" value="KAL0941098.1"/>
    <property type="molecule type" value="Genomic_DNA"/>
</dbReference>
<accession>A0ACC3ZAD0</accession>
<dbReference type="Proteomes" id="UP000805649">
    <property type="component" value="Unassembled WGS sequence"/>
</dbReference>
<organism evidence="1 2">
    <name type="scientific">Colletotrichum truncatum</name>
    <name type="common">Anthracnose fungus</name>
    <name type="synonym">Colletotrichum capsici</name>
    <dbReference type="NCBI Taxonomy" id="5467"/>
    <lineage>
        <taxon>Eukaryota</taxon>
        <taxon>Fungi</taxon>
        <taxon>Dikarya</taxon>
        <taxon>Ascomycota</taxon>
        <taxon>Pezizomycotina</taxon>
        <taxon>Sordariomycetes</taxon>
        <taxon>Hypocreomycetidae</taxon>
        <taxon>Glomerellales</taxon>
        <taxon>Glomerellaceae</taxon>
        <taxon>Colletotrichum</taxon>
        <taxon>Colletotrichum truncatum species complex</taxon>
    </lineage>
</organism>